<accession>A0A6N2YQV4</accession>
<dbReference type="AlphaFoldDB" id="A0A6N2YQV4"/>
<protein>
    <submittedName>
        <fullName evidence="2">Uncharacterized protein</fullName>
    </submittedName>
</protein>
<organism evidence="2">
    <name type="scientific">Streptococcus lutetiensis</name>
    <dbReference type="NCBI Taxonomy" id="150055"/>
    <lineage>
        <taxon>Bacteria</taxon>
        <taxon>Bacillati</taxon>
        <taxon>Bacillota</taxon>
        <taxon>Bacilli</taxon>
        <taxon>Lactobacillales</taxon>
        <taxon>Streptococcaceae</taxon>
        <taxon>Streptococcus</taxon>
    </lineage>
</organism>
<reference evidence="2" key="1">
    <citation type="submission" date="2019-11" db="EMBL/GenBank/DDBJ databases">
        <authorList>
            <person name="Feng L."/>
        </authorList>
    </citation>
    <scope>NUCLEOTIDE SEQUENCE</scope>
    <source>
        <strain evidence="2">SLutetiensisLFYP71</strain>
    </source>
</reference>
<name>A0A6N2YQV4_9STRE</name>
<gene>
    <name evidence="2" type="ORF">SLLFYP71_00178</name>
</gene>
<proteinExistence type="predicted"/>
<feature type="chain" id="PRO_5026909704" evidence="1">
    <location>
        <begin position="27"/>
        <end position="74"/>
    </location>
</feature>
<evidence type="ECO:0000256" key="1">
    <source>
        <dbReference type="SAM" id="SignalP"/>
    </source>
</evidence>
<evidence type="ECO:0000313" key="2">
    <source>
        <dbReference type="EMBL" id="VYT68407.1"/>
    </source>
</evidence>
<dbReference type="EMBL" id="CACRUI010000001">
    <property type="protein sequence ID" value="VYT68407.1"/>
    <property type="molecule type" value="Genomic_DNA"/>
</dbReference>
<feature type="signal peptide" evidence="1">
    <location>
        <begin position="1"/>
        <end position="26"/>
    </location>
</feature>
<sequence>MKRSILKSTILLSASILSMATVSVFADDELVPTTAVTEVANHSVGNSVEQSNDVQEAQLSSQMMFKRHNRVQLI</sequence>
<keyword evidence="1" id="KW-0732">Signal</keyword>